<proteinExistence type="predicted"/>
<name>A0A0E9W1L1_ANGAN</name>
<sequence>MATSVGESGTEDDMCSL</sequence>
<reference evidence="1" key="1">
    <citation type="submission" date="2014-11" db="EMBL/GenBank/DDBJ databases">
        <authorList>
            <person name="Amaro Gonzalez C."/>
        </authorList>
    </citation>
    <scope>NUCLEOTIDE SEQUENCE</scope>
</reference>
<evidence type="ECO:0000313" key="1">
    <source>
        <dbReference type="EMBL" id="JAH84232.1"/>
    </source>
</evidence>
<protein>
    <submittedName>
        <fullName evidence="1">Uncharacterized protein</fullName>
    </submittedName>
</protein>
<accession>A0A0E9W1L1</accession>
<reference evidence="1" key="2">
    <citation type="journal article" date="2015" name="Fish Shellfish Immunol.">
        <title>Early steps in the European eel (Anguilla anguilla)-Vibrio vulnificus interaction in the gills: Role of the RtxA13 toxin.</title>
        <authorList>
            <person name="Callol A."/>
            <person name="Pajuelo D."/>
            <person name="Ebbesson L."/>
            <person name="Teles M."/>
            <person name="MacKenzie S."/>
            <person name="Amaro C."/>
        </authorList>
    </citation>
    <scope>NUCLEOTIDE SEQUENCE</scope>
</reference>
<dbReference type="AlphaFoldDB" id="A0A0E9W1L1"/>
<organism evidence="1">
    <name type="scientific">Anguilla anguilla</name>
    <name type="common">European freshwater eel</name>
    <name type="synonym">Muraena anguilla</name>
    <dbReference type="NCBI Taxonomy" id="7936"/>
    <lineage>
        <taxon>Eukaryota</taxon>
        <taxon>Metazoa</taxon>
        <taxon>Chordata</taxon>
        <taxon>Craniata</taxon>
        <taxon>Vertebrata</taxon>
        <taxon>Euteleostomi</taxon>
        <taxon>Actinopterygii</taxon>
        <taxon>Neopterygii</taxon>
        <taxon>Teleostei</taxon>
        <taxon>Anguilliformes</taxon>
        <taxon>Anguillidae</taxon>
        <taxon>Anguilla</taxon>
    </lineage>
</organism>
<dbReference type="EMBL" id="GBXM01024345">
    <property type="protein sequence ID" value="JAH84232.1"/>
    <property type="molecule type" value="Transcribed_RNA"/>
</dbReference>